<evidence type="ECO:0000256" key="1">
    <source>
        <dbReference type="SAM" id="Phobius"/>
    </source>
</evidence>
<gene>
    <name evidence="2" type="ORF">HanXRQr2_Chr02g0051791</name>
</gene>
<accession>A0A9K3JLC1</accession>
<proteinExistence type="predicted"/>
<dbReference type="AlphaFoldDB" id="A0A9K3JLC1"/>
<comment type="caution">
    <text evidence="2">The sequence shown here is derived from an EMBL/GenBank/DDBJ whole genome shotgun (WGS) entry which is preliminary data.</text>
</comment>
<sequence length="85" mass="10043">MFIALASFKTMYLCFYSSIYIGHLRIYFYIYIYYNFQHVCATYCIICFLCKCLLYIGGQVTKAAAKTYRPLPQLCQRRSRSSVID</sequence>
<organism evidence="2 3">
    <name type="scientific">Helianthus annuus</name>
    <name type="common">Common sunflower</name>
    <dbReference type="NCBI Taxonomy" id="4232"/>
    <lineage>
        <taxon>Eukaryota</taxon>
        <taxon>Viridiplantae</taxon>
        <taxon>Streptophyta</taxon>
        <taxon>Embryophyta</taxon>
        <taxon>Tracheophyta</taxon>
        <taxon>Spermatophyta</taxon>
        <taxon>Magnoliopsida</taxon>
        <taxon>eudicotyledons</taxon>
        <taxon>Gunneridae</taxon>
        <taxon>Pentapetalae</taxon>
        <taxon>asterids</taxon>
        <taxon>campanulids</taxon>
        <taxon>Asterales</taxon>
        <taxon>Asteraceae</taxon>
        <taxon>Asteroideae</taxon>
        <taxon>Heliantheae alliance</taxon>
        <taxon>Heliantheae</taxon>
        <taxon>Helianthus</taxon>
    </lineage>
</organism>
<evidence type="ECO:0000313" key="2">
    <source>
        <dbReference type="EMBL" id="KAF5817334.1"/>
    </source>
</evidence>
<reference evidence="2" key="1">
    <citation type="journal article" date="2017" name="Nature">
        <title>The sunflower genome provides insights into oil metabolism, flowering and Asterid evolution.</title>
        <authorList>
            <person name="Badouin H."/>
            <person name="Gouzy J."/>
            <person name="Grassa C.J."/>
            <person name="Murat F."/>
            <person name="Staton S.E."/>
            <person name="Cottret L."/>
            <person name="Lelandais-Briere C."/>
            <person name="Owens G.L."/>
            <person name="Carrere S."/>
            <person name="Mayjonade B."/>
            <person name="Legrand L."/>
            <person name="Gill N."/>
            <person name="Kane N.C."/>
            <person name="Bowers J.E."/>
            <person name="Hubner S."/>
            <person name="Bellec A."/>
            <person name="Berard A."/>
            <person name="Berges H."/>
            <person name="Blanchet N."/>
            <person name="Boniface M.C."/>
            <person name="Brunel D."/>
            <person name="Catrice O."/>
            <person name="Chaidir N."/>
            <person name="Claudel C."/>
            <person name="Donnadieu C."/>
            <person name="Faraut T."/>
            <person name="Fievet G."/>
            <person name="Helmstetter N."/>
            <person name="King M."/>
            <person name="Knapp S.J."/>
            <person name="Lai Z."/>
            <person name="Le Paslier M.C."/>
            <person name="Lippi Y."/>
            <person name="Lorenzon L."/>
            <person name="Mandel J.R."/>
            <person name="Marage G."/>
            <person name="Marchand G."/>
            <person name="Marquand E."/>
            <person name="Bret-Mestries E."/>
            <person name="Morien E."/>
            <person name="Nambeesan S."/>
            <person name="Nguyen T."/>
            <person name="Pegot-Espagnet P."/>
            <person name="Pouilly N."/>
            <person name="Raftis F."/>
            <person name="Sallet E."/>
            <person name="Schiex T."/>
            <person name="Thomas J."/>
            <person name="Vandecasteele C."/>
            <person name="Vares D."/>
            <person name="Vear F."/>
            <person name="Vautrin S."/>
            <person name="Crespi M."/>
            <person name="Mangin B."/>
            <person name="Burke J.M."/>
            <person name="Salse J."/>
            <person name="Munos S."/>
            <person name="Vincourt P."/>
            <person name="Rieseberg L.H."/>
            <person name="Langlade N.B."/>
        </authorList>
    </citation>
    <scope>NUCLEOTIDE SEQUENCE</scope>
    <source>
        <tissue evidence="2">Leaves</tissue>
    </source>
</reference>
<keyword evidence="1" id="KW-1133">Transmembrane helix</keyword>
<protein>
    <submittedName>
        <fullName evidence="2">Uncharacterized protein</fullName>
    </submittedName>
</protein>
<name>A0A9K3JLC1_HELAN</name>
<keyword evidence="3" id="KW-1185">Reference proteome</keyword>
<keyword evidence="1" id="KW-0472">Membrane</keyword>
<feature type="transmembrane region" description="Helical" evidence="1">
    <location>
        <begin position="36"/>
        <end position="56"/>
    </location>
</feature>
<keyword evidence="1" id="KW-0812">Transmembrane</keyword>
<reference evidence="2" key="2">
    <citation type="submission" date="2020-06" db="EMBL/GenBank/DDBJ databases">
        <title>Helianthus annuus Genome sequencing and assembly Release 2.</title>
        <authorList>
            <person name="Gouzy J."/>
            <person name="Langlade N."/>
            <person name="Munos S."/>
        </authorList>
    </citation>
    <scope>NUCLEOTIDE SEQUENCE</scope>
    <source>
        <tissue evidence="2">Leaves</tissue>
    </source>
</reference>
<feature type="transmembrane region" description="Helical" evidence="1">
    <location>
        <begin position="12"/>
        <end position="30"/>
    </location>
</feature>
<dbReference type="Gramene" id="mRNA:HanXRQr2_Chr02g0051791">
    <property type="protein sequence ID" value="CDS:HanXRQr2_Chr02g0051791.1"/>
    <property type="gene ID" value="HanXRQr2_Chr02g0051791"/>
</dbReference>
<dbReference type="EMBL" id="MNCJ02000317">
    <property type="protein sequence ID" value="KAF5817334.1"/>
    <property type="molecule type" value="Genomic_DNA"/>
</dbReference>
<evidence type="ECO:0000313" key="3">
    <source>
        <dbReference type="Proteomes" id="UP000215914"/>
    </source>
</evidence>
<dbReference type="Proteomes" id="UP000215914">
    <property type="component" value="Unassembled WGS sequence"/>
</dbReference>